<dbReference type="PRINTS" id="PR00469">
    <property type="entry name" value="PNDRDTASEII"/>
</dbReference>
<keyword evidence="3" id="KW-1185">Reference proteome</keyword>
<accession>A0ABV8U0B8</accession>
<dbReference type="InterPro" id="IPR036188">
    <property type="entry name" value="FAD/NAD-bd_sf"/>
</dbReference>
<dbReference type="PANTHER" id="PTHR43539">
    <property type="entry name" value="FLAVIN-BINDING MONOOXYGENASE-LIKE PROTEIN (AFU_ORTHOLOGUE AFUA_4G09220)"/>
    <property type="match status" value="1"/>
</dbReference>
<dbReference type="SUPFAM" id="SSF51905">
    <property type="entry name" value="FAD/NAD(P)-binding domain"/>
    <property type="match status" value="2"/>
</dbReference>
<protein>
    <submittedName>
        <fullName evidence="2">NAD(P)-binding domain-containing protein</fullName>
    </submittedName>
</protein>
<dbReference type="PANTHER" id="PTHR43539:SF78">
    <property type="entry name" value="FLAVIN-CONTAINING MONOOXYGENASE"/>
    <property type="match status" value="1"/>
</dbReference>
<gene>
    <name evidence="2" type="ORF">ACFPET_12955</name>
</gene>
<reference evidence="3" key="1">
    <citation type="journal article" date="2019" name="Int. J. Syst. Evol. Microbiol.">
        <title>The Global Catalogue of Microorganisms (GCM) 10K type strain sequencing project: providing services to taxonomists for standard genome sequencing and annotation.</title>
        <authorList>
            <consortium name="The Broad Institute Genomics Platform"/>
            <consortium name="The Broad Institute Genome Sequencing Center for Infectious Disease"/>
            <person name="Wu L."/>
            <person name="Ma J."/>
        </authorList>
    </citation>
    <scope>NUCLEOTIDE SEQUENCE [LARGE SCALE GENOMIC DNA]</scope>
    <source>
        <strain evidence="3">IBRC-M 10908</strain>
    </source>
</reference>
<dbReference type="Proteomes" id="UP001595823">
    <property type="component" value="Unassembled WGS sequence"/>
</dbReference>
<sequence>MQRDARVIVVGAGQAGLGAAYHLRRAGLSAPDDFAVLDRAPAPGGAWQFRWPTLTFRTVNGIFKLPGLDVPDVPVDTPVSGVVSEYFAEYEKRFDLNVRRPVSVDSVESLPDGRLRLETSEGPWTAGALINATGTWERPFWPHYPGRESFAGRQLHTADYAGPWEFAGKRVIVVGGGISGVQHVMEIHPYAASTTWMTRTPPRWAEGEFDRRRGAEAVAMVERRVREGLPPQPVVAVTGIPVTPEVREALDTGVLDRRPVFTEIVPEGVVLADGTVLEADVILWATGFRPVIDHLGPLRLRGPRGGIALAGTQADADERIQLVGYGPSASTVGANRASRSAVRRALAVSSQNASNRRRAPAPDRV</sequence>
<dbReference type="Pfam" id="PF13738">
    <property type="entry name" value="Pyr_redox_3"/>
    <property type="match status" value="1"/>
</dbReference>
<dbReference type="PRINTS" id="PR00368">
    <property type="entry name" value="FADPNR"/>
</dbReference>
<evidence type="ECO:0000256" key="1">
    <source>
        <dbReference type="ARBA" id="ARBA00023002"/>
    </source>
</evidence>
<evidence type="ECO:0000313" key="2">
    <source>
        <dbReference type="EMBL" id="MFC4336113.1"/>
    </source>
</evidence>
<dbReference type="EMBL" id="JBHSDK010000015">
    <property type="protein sequence ID" value="MFC4336113.1"/>
    <property type="molecule type" value="Genomic_DNA"/>
</dbReference>
<dbReference type="RefSeq" id="WP_380621619.1">
    <property type="nucleotide sequence ID" value="NZ_JBHSDK010000015.1"/>
</dbReference>
<evidence type="ECO:0000313" key="3">
    <source>
        <dbReference type="Proteomes" id="UP001595823"/>
    </source>
</evidence>
<organism evidence="2 3">
    <name type="scientific">Salininema proteolyticum</name>
    <dbReference type="NCBI Taxonomy" id="1607685"/>
    <lineage>
        <taxon>Bacteria</taxon>
        <taxon>Bacillati</taxon>
        <taxon>Actinomycetota</taxon>
        <taxon>Actinomycetes</taxon>
        <taxon>Glycomycetales</taxon>
        <taxon>Glycomycetaceae</taxon>
        <taxon>Salininema</taxon>
    </lineage>
</organism>
<comment type="caution">
    <text evidence="2">The sequence shown here is derived from an EMBL/GenBank/DDBJ whole genome shotgun (WGS) entry which is preliminary data.</text>
</comment>
<dbReference type="Gene3D" id="3.50.50.60">
    <property type="entry name" value="FAD/NAD(P)-binding domain"/>
    <property type="match status" value="1"/>
</dbReference>
<name>A0ABV8U0B8_9ACTN</name>
<dbReference type="InterPro" id="IPR050982">
    <property type="entry name" value="Auxin_biosynth/cation_transpt"/>
</dbReference>
<proteinExistence type="predicted"/>
<keyword evidence="1" id="KW-0560">Oxidoreductase</keyword>